<feature type="transmembrane region" description="Helical" evidence="1">
    <location>
        <begin position="103"/>
        <end position="123"/>
    </location>
</feature>
<sequence>MNDTQKLAALRIVLIVVGLIAVFAFWPLMVLWPSGWAWHSGHSDYPLMMVGIYATLGVFLLLASRDPLKHLSLIWFTVWSSVVHGAIMAVQSFGIGMDGASQYGHLLGDVPALLIVAVVLAFLTPRGEKAHLLPD</sequence>
<dbReference type="KEGG" id="pbz:GN234_13045"/>
<proteinExistence type="predicted"/>
<keyword evidence="1" id="KW-0472">Membrane</keyword>
<dbReference type="RefSeq" id="WP_116831525.1">
    <property type="nucleotide sequence ID" value="NZ_CP048810.1"/>
</dbReference>
<evidence type="ECO:0000313" key="2">
    <source>
        <dbReference type="EMBL" id="QKS82822.1"/>
    </source>
</evidence>
<dbReference type="EMBL" id="CP048810">
    <property type="protein sequence ID" value="QKS82822.1"/>
    <property type="molecule type" value="Genomic_DNA"/>
</dbReference>
<evidence type="ECO:0000313" key="3">
    <source>
        <dbReference type="Proteomes" id="UP000509545"/>
    </source>
</evidence>
<keyword evidence="1" id="KW-0812">Transmembrane</keyword>
<reference evidence="2 3" key="1">
    <citation type="submission" date="2020-02" db="EMBL/GenBank/DDBJ databases">
        <authorList>
            <person name="Liang J."/>
        </authorList>
    </citation>
    <scope>NUCLEOTIDE SEQUENCE [LARGE SCALE GENOMIC DNA]</scope>
    <source>
        <strain evidence="2 3">L22-9</strain>
    </source>
</reference>
<dbReference type="AlphaFoldDB" id="A0A6N1CEG6"/>
<protein>
    <submittedName>
        <fullName evidence="2">Uncharacterized protein</fullName>
    </submittedName>
</protein>
<feature type="transmembrane region" description="Helical" evidence="1">
    <location>
        <begin position="45"/>
        <end position="62"/>
    </location>
</feature>
<evidence type="ECO:0000256" key="1">
    <source>
        <dbReference type="SAM" id="Phobius"/>
    </source>
</evidence>
<gene>
    <name evidence="2" type="ORF">GN234_13045</name>
</gene>
<keyword evidence="1" id="KW-1133">Transmembrane helix</keyword>
<name>A0A6N1CEG6_9PSED</name>
<feature type="transmembrane region" description="Helical" evidence="1">
    <location>
        <begin position="12"/>
        <end position="33"/>
    </location>
</feature>
<dbReference type="Proteomes" id="UP000509545">
    <property type="component" value="Chromosome"/>
</dbReference>
<dbReference type="Pfam" id="PF20337">
    <property type="entry name" value="DUF6632"/>
    <property type="match status" value="1"/>
</dbReference>
<dbReference type="InterPro" id="IPR046572">
    <property type="entry name" value="DUF6632"/>
</dbReference>
<accession>A0A6N1CEG6</accession>
<feature type="transmembrane region" description="Helical" evidence="1">
    <location>
        <begin position="74"/>
        <end position="97"/>
    </location>
</feature>
<keyword evidence="3" id="KW-1185">Reference proteome</keyword>
<organism evidence="2 3">
    <name type="scientific">Pseudomonas bijieensis</name>
    <dbReference type="NCBI Taxonomy" id="2681983"/>
    <lineage>
        <taxon>Bacteria</taxon>
        <taxon>Pseudomonadati</taxon>
        <taxon>Pseudomonadota</taxon>
        <taxon>Gammaproteobacteria</taxon>
        <taxon>Pseudomonadales</taxon>
        <taxon>Pseudomonadaceae</taxon>
        <taxon>Pseudomonas</taxon>
    </lineage>
</organism>